<name>A0ABV9JP96_9GAMM</name>
<protein>
    <submittedName>
        <fullName evidence="2">Choice-of-anchor H family protein</fullName>
    </submittedName>
</protein>
<evidence type="ECO:0000256" key="1">
    <source>
        <dbReference type="SAM" id="SignalP"/>
    </source>
</evidence>
<organism evidence="2 3">
    <name type="scientific">Rheinheimera marina</name>
    <dbReference type="NCBI Taxonomy" id="1774958"/>
    <lineage>
        <taxon>Bacteria</taxon>
        <taxon>Pseudomonadati</taxon>
        <taxon>Pseudomonadota</taxon>
        <taxon>Gammaproteobacteria</taxon>
        <taxon>Chromatiales</taxon>
        <taxon>Chromatiaceae</taxon>
        <taxon>Rheinheimera</taxon>
    </lineage>
</organism>
<evidence type="ECO:0000313" key="2">
    <source>
        <dbReference type="EMBL" id="MFC4656030.1"/>
    </source>
</evidence>
<keyword evidence="1" id="KW-0732">Signal</keyword>
<evidence type="ECO:0000313" key="3">
    <source>
        <dbReference type="Proteomes" id="UP001595962"/>
    </source>
</evidence>
<keyword evidence="3" id="KW-1185">Reference proteome</keyword>
<dbReference type="EMBL" id="JBHSGB010000012">
    <property type="protein sequence ID" value="MFC4656030.1"/>
    <property type="molecule type" value="Genomic_DNA"/>
</dbReference>
<dbReference type="RefSeq" id="WP_377334723.1">
    <property type="nucleotide sequence ID" value="NZ_JBHSGB010000012.1"/>
</dbReference>
<reference evidence="3" key="1">
    <citation type="journal article" date="2019" name="Int. J. Syst. Evol. Microbiol.">
        <title>The Global Catalogue of Microorganisms (GCM) 10K type strain sequencing project: providing services to taxonomists for standard genome sequencing and annotation.</title>
        <authorList>
            <consortium name="The Broad Institute Genomics Platform"/>
            <consortium name="The Broad Institute Genome Sequencing Center for Infectious Disease"/>
            <person name="Wu L."/>
            <person name="Ma J."/>
        </authorList>
    </citation>
    <scope>NUCLEOTIDE SEQUENCE [LARGE SCALE GENOMIC DNA]</scope>
    <source>
        <strain evidence="3">DT28</strain>
    </source>
</reference>
<dbReference type="NCBIfam" id="NF038116">
    <property type="entry name" value="Sden1266_dom"/>
    <property type="match status" value="1"/>
</dbReference>
<sequence length="221" mass="24812">MRKISPFVFLLLPWFSLAAETPVANNTESFVQPSEVARTATPKTQPLKAGSDLIQAVENNVWFDSIDISLSGDRNDNGFFHNIYVRFDADTAYNEVPVFVHYALRRPGQAEVIIHTSSVFTLYGTSANDWFAIESELLHSIPTGYYDLVLRVYDADYGDLLAEISGNDSGALADLALEDLSYDREPVVIIEEDSGSLHWSWLMALLLLAPLRKQALRRRRA</sequence>
<comment type="caution">
    <text evidence="2">The sequence shown here is derived from an EMBL/GenBank/DDBJ whole genome shotgun (WGS) entry which is preliminary data.</text>
</comment>
<feature type="chain" id="PRO_5047146232" evidence="1">
    <location>
        <begin position="19"/>
        <end position="221"/>
    </location>
</feature>
<gene>
    <name evidence="2" type="ORF">ACFO3I_13530</name>
</gene>
<accession>A0ABV9JP96</accession>
<dbReference type="Proteomes" id="UP001595962">
    <property type="component" value="Unassembled WGS sequence"/>
</dbReference>
<feature type="signal peptide" evidence="1">
    <location>
        <begin position="1"/>
        <end position="18"/>
    </location>
</feature>
<proteinExistence type="predicted"/>